<evidence type="ECO:0000256" key="9">
    <source>
        <dbReference type="SAM" id="MobiDB-lite"/>
    </source>
</evidence>
<dbReference type="PIRSF" id="PIRSF017222">
    <property type="entry name" value="eIF2A"/>
    <property type="match status" value="1"/>
</dbReference>
<dbReference type="AlphaFoldDB" id="B8LNN9"/>
<accession>B8LNN9</accession>
<evidence type="ECO:0000256" key="8">
    <source>
        <dbReference type="PIRNR" id="PIRNR017222"/>
    </source>
</evidence>
<dbReference type="GO" id="GO:0000049">
    <property type="term" value="F:tRNA binding"/>
    <property type="evidence" value="ECO:0007669"/>
    <property type="project" value="UniProtKB-UniRule"/>
</dbReference>
<keyword evidence="6 8" id="KW-0810">Translation regulation</keyword>
<feature type="domain" description="Translation initiation factor beta propellor-like" evidence="10">
    <location>
        <begin position="214"/>
        <end position="407"/>
    </location>
</feature>
<proteinExistence type="evidence at transcript level"/>
<protein>
    <recommendedName>
        <fullName evidence="2 8">Eukaryotic translation initiation factor 2A</fullName>
        <shortName evidence="8">eIF-2A</shortName>
    </recommendedName>
</protein>
<organism evidence="11">
    <name type="scientific">Picea sitchensis</name>
    <name type="common">Sitka spruce</name>
    <name type="synonym">Pinus sitchensis</name>
    <dbReference type="NCBI Taxonomy" id="3332"/>
    <lineage>
        <taxon>Eukaryota</taxon>
        <taxon>Viridiplantae</taxon>
        <taxon>Streptophyta</taxon>
        <taxon>Embryophyta</taxon>
        <taxon>Tracheophyta</taxon>
        <taxon>Spermatophyta</taxon>
        <taxon>Pinopsida</taxon>
        <taxon>Pinidae</taxon>
        <taxon>Conifers I</taxon>
        <taxon>Pinales</taxon>
        <taxon>Pinaceae</taxon>
        <taxon>Picea</taxon>
    </lineage>
</organism>
<evidence type="ECO:0000313" key="11">
    <source>
        <dbReference type="EMBL" id="ABR17269.1"/>
    </source>
</evidence>
<dbReference type="InterPro" id="IPR015943">
    <property type="entry name" value="WD40/YVTN_repeat-like_dom_sf"/>
</dbReference>
<sequence length="528" mass="58261">MDPSSPPLNYIVRGPEGLSLLVGPPFQDENPGVKLDKVPCTSAKFSDDGRKLLVITTNNVEIYDCDGATEIKTIDVPGIIAAVFSPRGRFLQTYRRSSGGQDKNLVLWNVQSGVAVHQLSQKNISKANWPSFQFSEDEAIVCRMATNEIHFFDTENFAKGIVNKIRLPGIAGLQLATSPPTYFAAYIPESKGIPASIQIFERENLSQVQPVARRSFFKCSSVQLIWNHGSTGLLVIAQSDVDKSNQSYYGESRLHYLTTDGSHEGPVPLRKEGPVHDVKWSPSGSEFAVVYGFMPARTTLFDKKCNSLFDFGTGPYNTLRWNPYGKLLCIAGFGNLPGEMAFWDCSAKKLLGSSKAEWSVTSEWSPDGRYFMTATTAPRLQVDNGIKIFSYNGSLYFKKMFDKLYQAEWRPAESTTYGDLPELVEQVKENLRIETTNAAPKTSNPLSKIAVTAPKSAAYQPPHAKSVSAPKPASYQPPHAKSATAVNAQLFGEINSSQETSKNALKNKKKREKQREKKAQEAASVNTS</sequence>
<evidence type="ECO:0000256" key="3">
    <source>
        <dbReference type="ARBA" id="ARBA00022540"/>
    </source>
</evidence>
<reference evidence="11" key="1">
    <citation type="submission" date="2007-06" db="EMBL/GenBank/DDBJ databases">
        <title>Full length cDNA sequences from Sitka Spruce (Picea sitchensis).</title>
        <authorList>
            <person name="Ralph S.G."/>
            <person name="Chun H.E."/>
            <person name="Liao N."/>
            <person name="Ali J."/>
            <person name="Reid K."/>
            <person name="Kolosova N."/>
            <person name="Cooper N."/>
            <person name="Cullis C."/>
            <person name="Jancsik S."/>
            <person name="Moore R."/>
            <person name="Mayo M."/>
            <person name="Wagner S."/>
            <person name="Holt R.A."/>
            <person name="Jones S.J.M."/>
            <person name="Marra M.A."/>
            <person name="Ritland C.E."/>
            <person name="Ritland K."/>
            <person name="Bohlmann J."/>
        </authorList>
    </citation>
    <scope>NUCLEOTIDE SEQUENCE</scope>
    <source>
        <tissue evidence="11">Green portion of the leader tissue</tissue>
    </source>
</reference>
<evidence type="ECO:0000259" key="10">
    <source>
        <dbReference type="Pfam" id="PF08662"/>
    </source>
</evidence>
<evidence type="ECO:0000256" key="2">
    <source>
        <dbReference type="ARBA" id="ARBA00013819"/>
    </source>
</evidence>
<dbReference type="GO" id="GO:0006417">
    <property type="term" value="P:regulation of translation"/>
    <property type="evidence" value="ECO:0007669"/>
    <property type="project" value="UniProtKB-KW"/>
</dbReference>
<comment type="similarity">
    <text evidence="1 8">Belongs to the WD repeat EIF2A family.</text>
</comment>
<comment type="function">
    <text evidence="8">Functions in the early steps of protein synthesis of a small number of specific mRNAs. Acts by directing the binding of methionyl-tRNAi to 40S ribosomal subunits. In contrast to the eIF-2 complex, it binds methionyl-tRNAi to 40S subunits in a codon-dependent manner, whereas the eIF-2 complex binds methionyl-tRNAi to 40S subunits in a GTP-dependent manner.</text>
</comment>
<evidence type="ECO:0000256" key="5">
    <source>
        <dbReference type="ARBA" id="ARBA00022737"/>
    </source>
</evidence>
<keyword evidence="3 8" id="KW-0396">Initiation factor</keyword>
<evidence type="ECO:0000256" key="4">
    <source>
        <dbReference type="ARBA" id="ARBA00022574"/>
    </source>
</evidence>
<keyword evidence="5" id="KW-0677">Repeat</keyword>
<dbReference type="InterPro" id="IPR013979">
    <property type="entry name" value="TIF_beta_prop-like"/>
</dbReference>
<evidence type="ECO:0000256" key="6">
    <source>
        <dbReference type="ARBA" id="ARBA00022845"/>
    </source>
</evidence>
<dbReference type="GO" id="GO:0003743">
    <property type="term" value="F:translation initiation factor activity"/>
    <property type="evidence" value="ECO:0007669"/>
    <property type="project" value="UniProtKB-UniRule"/>
</dbReference>
<dbReference type="PANTHER" id="PTHR13227">
    <property type="entry name" value="EUKARYOTIC TRANSLATION INITIATION FACTOR 2A"/>
    <property type="match status" value="1"/>
</dbReference>
<evidence type="ECO:0000256" key="1">
    <source>
        <dbReference type="ARBA" id="ARBA00009573"/>
    </source>
</evidence>
<dbReference type="GO" id="GO:0022627">
    <property type="term" value="C:cytosolic small ribosomal subunit"/>
    <property type="evidence" value="ECO:0007669"/>
    <property type="project" value="TreeGrafter"/>
</dbReference>
<dbReference type="PANTHER" id="PTHR13227:SF0">
    <property type="entry name" value="EUKARYOTIC TRANSLATION INITIATION FACTOR 2A"/>
    <property type="match status" value="1"/>
</dbReference>
<keyword evidence="7 8" id="KW-0648">Protein biosynthesis</keyword>
<dbReference type="EMBL" id="EF677447">
    <property type="protein sequence ID" value="ABR17269.1"/>
    <property type="molecule type" value="mRNA"/>
</dbReference>
<dbReference type="SUPFAM" id="SSF82171">
    <property type="entry name" value="DPP6 N-terminal domain-like"/>
    <property type="match status" value="1"/>
</dbReference>
<dbReference type="GO" id="GO:0003729">
    <property type="term" value="F:mRNA binding"/>
    <property type="evidence" value="ECO:0007669"/>
    <property type="project" value="TreeGrafter"/>
</dbReference>
<dbReference type="OMA" id="RCCAYSP"/>
<dbReference type="GO" id="GO:0043022">
    <property type="term" value="F:ribosome binding"/>
    <property type="evidence" value="ECO:0007669"/>
    <property type="project" value="UniProtKB-UniRule"/>
</dbReference>
<dbReference type="Pfam" id="PF08662">
    <property type="entry name" value="eIF2A"/>
    <property type="match status" value="1"/>
</dbReference>
<name>B8LNN9_PICSI</name>
<dbReference type="Gene3D" id="2.130.10.10">
    <property type="entry name" value="YVTN repeat-like/Quinoprotein amine dehydrogenase"/>
    <property type="match status" value="2"/>
</dbReference>
<dbReference type="InterPro" id="IPR011387">
    <property type="entry name" value="TIF2A"/>
</dbReference>
<evidence type="ECO:0000256" key="7">
    <source>
        <dbReference type="ARBA" id="ARBA00022917"/>
    </source>
</evidence>
<keyword evidence="4" id="KW-0853">WD repeat</keyword>
<feature type="region of interest" description="Disordered" evidence="9">
    <location>
        <begin position="453"/>
        <end position="528"/>
    </location>
</feature>